<dbReference type="SUPFAM" id="SSF54506">
    <property type="entry name" value="Diaminopimelate epimerase-like"/>
    <property type="match status" value="1"/>
</dbReference>
<keyword evidence="3" id="KW-1185">Reference proteome</keyword>
<sequence length="332" mass="35714">MVNHLDFITLDVFTTRAYTGNPLAVVFLPDPSTTTTTTTTTITQHQKQTIAREFNLSETVFIHPRTGPHRRIDIFTPTDELPFAGHPTIGAASWFLCHSPDDDPIDRLITKSGEIPISVQAPSQPGTTPDPTTTVVARIAHNVHLHTARFPLQELLRLHGSLARFFPRAGTGTGEISFPVFSIVRGMNQILVELPSLEALGAVTTASGGEVVTTESGYLDDGWREGGLVVYFYVPGVVDERTGGEVIRTRFAKGNLEDPATGSAASGLAAYLALTERGEGVSRYSVVQGVEMRRRSEIGVEVAVNGEAGIEYLDLKGAAVKVSEGRVLVPPA</sequence>
<dbReference type="EMBL" id="KV907511">
    <property type="protein sequence ID" value="OOF91287.1"/>
    <property type="molecule type" value="Genomic_DNA"/>
</dbReference>
<dbReference type="InterPro" id="IPR003719">
    <property type="entry name" value="Phenazine_PhzF-like"/>
</dbReference>
<accession>A0A1R3R9Z7</accession>
<evidence type="ECO:0000256" key="1">
    <source>
        <dbReference type="PIRSR" id="PIRSR016184-1"/>
    </source>
</evidence>
<feature type="active site" evidence="1">
    <location>
        <position position="58"/>
    </location>
</feature>
<dbReference type="AlphaFoldDB" id="A0A1R3R9Z7"/>
<gene>
    <name evidence="2" type="ORF">ASPCADRAFT_211119</name>
</gene>
<organism evidence="2 3">
    <name type="scientific">Aspergillus carbonarius (strain ITEM 5010)</name>
    <dbReference type="NCBI Taxonomy" id="602072"/>
    <lineage>
        <taxon>Eukaryota</taxon>
        <taxon>Fungi</taxon>
        <taxon>Dikarya</taxon>
        <taxon>Ascomycota</taxon>
        <taxon>Pezizomycotina</taxon>
        <taxon>Eurotiomycetes</taxon>
        <taxon>Eurotiomycetidae</taxon>
        <taxon>Eurotiales</taxon>
        <taxon>Aspergillaceae</taxon>
        <taxon>Aspergillus</taxon>
        <taxon>Aspergillus subgen. Circumdati</taxon>
    </lineage>
</organism>
<reference evidence="3" key="1">
    <citation type="journal article" date="2017" name="Genome Biol.">
        <title>Comparative genomics reveals high biological diversity and specific adaptations in the industrially and medically important fungal genus Aspergillus.</title>
        <authorList>
            <person name="de Vries R.P."/>
            <person name="Riley R."/>
            <person name="Wiebenga A."/>
            <person name="Aguilar-Osorio G."/>
            <person name="Amillis S."/>
            <person name="Uchima C.A."/>
            <person name="Anderluh G."/>
            <person name="Asadollahi M."/>
            <person name="Askin M."/>
            <person name="Barry K."/>
            <person name="Battaglia E."/>
            <person name="Bayram O."/>
            <person name="Benocci T."/>
            <person name="Braus-Stromeyer S.A."/>
            <person name="Caldana C."/>
            <person name="Canovas D."/>
            <person name="Cerqueira G.C."/>
            <person name="Chen F."/>
            <person name="Chen W."/>
            <person name="Choi C."/>
            <person name="Clum A."/>
            <person name="Dos Santos R.A."/>
            <person name="Damasio A.R."/>
            <person name="Diallinas G."/>
            <person name="Emri T."/>
            <person name="Fekete E."/>
            <person name="Flipphi M."/>
            <person name="Freyberg S."/>
            <person name="Gallo A."/>
            <person name="Gournas C."/>
            <person name="Habgood R."/>
            <person name="Hainaut M."/>
            <person name="Harispe M.L."/>
            <person name="Henrissat B."/>
            <person name="Hilden K.S."/>
            <person name="Hope R."/>
            <person name="Hossain A."/>
            <person name="Karabika E."/>
            <person name="Karaffa L."/>
            <person name="Karanyi Z."/>
            <person name="Krasevec N."/>
            <person name="Kuo A."/>
            <person name="Kusch H."/>
            <person name="LaButti K."/>
            <person name="Lagendijk E.L."/>
            <person name="Lapidus A."/>
            <person name="Levasseur A."/>
            <person name="Lindquist E."/>
            <person name="Lipzen A."/>
            <person name="Logrieco A.F."/>
            <person name="MacCabe A."/>
            <person name="Maekelae M.R."/>
            <person name="Malavazi I."/>
            <person name="Melin P."/>
            <person name="Meyer V."/>
            <person name="Mielnichuk N."/>
            <person name="Miskei M."/>
            <person name="Molnar A.P."/>
            <person name="Mule G."/>
            <person name="Ngan C.Y."/>
            <person name="Orejas M."/>
            <person name="Orosz E."/>
            <person name="Ouedraogo J.P."/>
            <person name="Overkamp K.M."/>
            <person name="Park H.-S."/>
            <person name="Perrone G."/>
            <person name="Piumi F."/>
            <person name="Punt P.J."/>
            <person name="Ram A.F."/>
            <person name="Ramon A."/>
            <person name="Rauscher S."/>
            <person name="Record E."/>
            <person name="Riano-Pachon D.M."/>
            <person name="Robert V."/>
            <person name="Roehrig J."/>
            <person name="Ruller R."/>
            <person name="Salamov A."/>
            <person name="Salih N.S."/>
            <person name="Samson R.A."/>
            <person name="Sandor E."/>
            <person name="Sanguinetti M."/>
            <person name="Schuetze T."/>
            <person name="Sepcic K."/>
            <person name="Shelest E."/>
            <person name="Sherlock G."/>
            <person name="Sophianopoulou V."/>
            <person name="Squina F.M."/>
            <person name="Sun H."/>
            <person name="Susca A."/>
            <person name="Todd R.B."/>
            <person name="Tsang A."/>
            <person name="Unkles S.E."/>
            <person name="van de Wiele N."/>
            <person name="van Rossen-Uffink D."/>
            <person name="Oliveira J.V."/>
            <person name="Vesth T.C."/>
            <person name="Visser J."/>
            <person name="Yu J.-H."/>
            <person name="Zhou M."/>
            <person name="Andersen M.R."/>
            <person name="Archer D.B."/>
            <person name="Baker S.E."/>
            <person name="Benoit I."/>
            <person name="Brakhage A.A."/>
            <person name="Braus G.H."/>
            <person name="Fischer R."/>
            <person name="Frisvad J.C."/>
            <person name="Goldman G.H."/>
            <person name="Houbraken J."/>
            <person name="Oakley B."/>
            <person name="Pocsi I."/>
            <person name="Scazzocchio C."/>
            <person name="Seiboth B."/>
            <person name="vanKuyk P.A."/>
            <person name="Wortman J."/>
            <person name="Dyer P.S."/>
            <person name="Grigoriev I.V."/>
        </authorList>
    </citation>
    <scope>NUCLEOTIDE SEQUENCE [LARGE SCALE GENOMIC DNA]</scope>
    <source>
        <strain evidence="3">ITEM 5010</strain>
    </source>
</reference>
<dbReference type="GO" id="GO:0005737">
    <property type="term" value="C:cytoplasm"/>
    <property type="evidence" value="ECO:0007669"/>
    <property type="project" value="TreeGrafter"/>
</dbReference>
<protein>
    <recommendedName>
        <fullName evidence="4">Phenazine biosynthesis-like protein</fullName>
    </recommendedName>
</protein>
<dbReference type="STRING" id="602072.A0A1R3R9Z7"/>
<dbReference type="Gene3D" id="3.10.310.10">
    <property type="entry name" value="Diaminopimelate Epimerase, Chain A, domain 1"/>
    <property type="match status" value="2"/>
</dbReference>
<evidence type="ECO:0000313" key="2">
    <source>
        <dbReference type="EMBL" id="OOF91287.1"/>
    </source>
</evidence>
<dbReference type="OrthoDB" id="75169at2759"/>
<name>A0A1R3R9Z7_ASPC5</name>
<dbReference type="VEuPathDB" id="FungiDB:ASPCADRAFT_211119"/>
<dbReference type="GO" id="GO:0016853">
    <property type="term" value="F:isomerase activity"/>
    <property type="evidence" value="ECO:0007669"/>
    <property type="project" value="TreeGrafter"/>
</dbReference>
<evidence type="ECO:0008006" key="4">
    <source>
        <dbReference type="Google" id="ProtNLM"/>
    </source>
</evidence>
<dbReference type="PIRSF" id="PIRSF016184">
    <property type="entry name" value="PhzC_PhzF"/>
    <property type="match status" value="1"/>
</dbReference>
<dbReference type="NCBIfam" id="TIGR00654">
    <property type="entry name" value="PhzF_family"/>
    <property type="match status" value="1"/>
</dbReference>
<dbReference type="PANTHER" id="PTHR13774">
    <property type="entry name" value="PHENAZINE BIOSYNTHESIS PROTEIN"/>
    <property type="match status" value="1"/>
</dbReference>
<dbReference type="Proteomes" id="UP000188318">
    <property type="component" value="Unassembled WGS sequence"/>
</dbReference>
<proteinExistence type="predicted"/>
<dbReference type="Pfam" id="PF02567">
    <property type="entry name" value="PhzC-PhzF"/>
    <property type="match status" value="1"/>
</dbReference>
<dbReference type="OMA" id="LCKYYYV"/>
<dbReference type="PANTHER" id="PTHR13774:SF32">
    <property type="entry name" value="ANTISENSE-ENHANCING SEQUENCE 1"/>
    <property type="match status" value="1"/>
</dbReference>
<evidence type="ECO:0000313" key="3">
    <source>
        <dbReference type="Proteomes" id="UP000188318"/>
    </source>
</evidence>